<dbReference type="Proteomes" id="UP001221142">
    <property type="component" value="Unassembled WGS sequence"/>
</dbReference>
<organism evidence="1 2">
    <name type="scientific">Roridomyces roridus</name>
    <dbReference type="NCBI Taxonomy" id="1738132"/>
    <lineage>
        <taxon>Eukaryota</taxon>
        <taxon>Fungi</taxon>
        <taxon>Dikarya</taxon>
        <taxon>Basidiomycota</taxon>
        <taxon>Agaricomycotina</taxon>
        <taxon>Agaricomycetes</taxon>
        <taxon>Agaricomycetidae</taxon>
        <taxon>Agaricales</taxon>
        <taxon>Marasmiineae</taxon>
        <taxon>Mycenaceae</taxon>
        <taxon>Roridomyces</taxon>
    </lineage>
</organism>
<protein>
    <submittedName>
        <fullName evidence="1">Uncharacterized protein</fullName>
    </submittedName>
</protein>
<sequence>MVDTQSQGSLRVGQTSFRMWVKMTGNPRTVQVSCGSSSRTLCHILGDGPAFGRNPCPIYALSSTMSFPLAILGSGPAPKSFSDLYFTPVETCGDMVSGELRFVALSNWNERRVVYLIAQMLEAVTLTFERRPILMPKISSMVKRWKQAKSGRIFCRRVGSACLIAGLLTVHVSVENYHALQFCNSTPDPHQIEESRVASTVFCIPSIASWIAASLGPRIGRSTSANGLARRIRDSSTYNRIASRVWLIHGIVLGNCRRWLIGWRPMWLRTQVSYQMSRSFDWIPAGTSRLRIYKPYKRCNLFG</sequence>
<dbReference type="AlphaFoldDB" id="A0AAD7BZI9"/>
<evidence type="ECO:0000313" key="2">
    <source>
        <dbReference type="Proteomes" id="UP001221142"/>
    </source>
</evidence>
<comment type="caution">
    <text evidence="1">The sequence shown here is derived from an EMBL/GenBank/DDBJ whole genome shotgun (WGS) entry which is preliminary data.</text>
</comment>
<gene>
    <name evidence="1" type="ORF">FB45DRAFT_1002400</name>
</gene>
<name>A0AAD7BZI9_9AGAR</name>
<accession>A0AAD7BZI9</accession>
<reference evidence="1" key="1">
    <citation type="submission" date="2023-03" db="EMBL/GenBank/DDBJ databases">
        <title>Massive genome expansion in bonnet fungi (Mycena s.s.) driven by repeated elements and novel gene families across ecological guilds.</title>
        <authorList>
            <consortium name="Lawrence Berkeley National Laboratory"/>
            <person name="Harder C.B."/>
            <person name="Miyauchi S."/>
            <person name="Viragh M."/>
            <person name="Kuo A."/>
            <person name="Thoen E."/>
            <person name="Andreopoulos B."/>
            <person name="Lu D."/>
            <person name="Skrede I."/>
            <person name="Drula E."/>
            <person name="Henrissat B."/>
            <person name="Morin E."/>
            <person name="Kohler A."/>
            <person name="Barry K."/>
            <person name="LaButti K."/>
            <person name="Morin E."/>
            <person name="Salamov A."/>
            <person name="Lipzen A."/>
            <person name="Mereny Z."/>
            <person name="Hegedus B."/>
            <person name="Baldrian P."/>
            <person name="Stursova M."/>
            <person name="Weitz H."/>
            <person name="Taylor A."/>
            <person name="Grigoriev I.V."/>
            <person name="Nagy L.G."/>
            <person name="Martin F."/>
            <person name="Kauserud H."/>
        </authorList>
    </citation>
    <scope>NUCLEOTIDE SEQUENCE</scope>
    <source>
        <strain evidence="1">9284</strain>
    </source>
</reference>
<proteinExistence type="predicted"/>
<dbReference type="EMBL" id="JARKIF010000007">
    <property type="protein sequence ID" value="KAJ7634946.1"/>
    <property type="molecule type" value="Genomic_DNA"/>
</dbReference>
<evidence type="ECO:0000313" key="1">
    <source>
        <dbReference type="EMBL" id="KAJ7634946.1"/>
    </source>
</evidence>
<feature type="non-terminal residue" evidence="1">
    <location>
        <position position="303"/>
    </location>
</feature>
<keyword evidence="2" id="KW-1185">Reference proteome</keyword>